<gene>
    <name evidence="8" type="ORF">C8D82_1122</name>
</gene>
<organism evidence="8 9">
    <name type="scientific">Victivallis vadensis</name>
    <dbReference type="NCBI Taxonomy" id="172901"/>
    <lineage>
        <taxon>Bacteria</taxon>
        <taxon>Pseudomonadati</taxon>
        <taxon>Lentisphaerota</taxon>
        <taxon>Lentisphaeria</taxon>
        <taxon>Victivallales</taxon>
        <taxon>Victivallaceae</taxon>
        <taxon>Victivallis</taxon>
    </lineage>
</organism>
<dbReference type="GO" id="GO:0016020">
    <property type="term" value="C:membrane"/>
    <property type="evidence" value="ECO:0007669"/>
    <property type="project" value="UniProtKB-SubCell"/>
</dbReference>
<evidence type="ECO:0000256" key="4">
    <source>
        <dbReference type="ARBA" id="ARBA00023136"/>
    </source>
</evidence>
<evidence type="ECO:0000256" key="3">
    <source>
        <dbReference type="ARBA" id="ARBA00022989"/>
    </source>
</evidence>
<dbReference type="EMBL" id="QEKH01000012">
    <property type="protein sequence ID" value="PVY42006.1"/>
    <property type="molecule type" value="Genomic_DNA"/>
</dbReference>
<evidence type="ECO:0000259" key="7">
    <source>
        <dbReference type="Pfam" id="PF13717"/>
    </source>
</evidence>
<feature type="domain" description="TM2" evidence="6">
    <location>
        <begin position="72"/>
        <end position="118"/>
    </location>
</feature>
<dbReference type="Pfam" id="PF13717">
    <property type="entry name" value="Zn_ribbon_4"/>
    <property type="match status" value="1"/>
</dbReference>
<proteinExistence type="predicted"/>
<comment type="caution">
    <text evidence="8">The sequence shown here is derived from an EMBL/GenBank/DDBJ whole genome shotgun (WGS) entry which is preliminary data.</text>
</comment>
<accession>A0A2U1AZZ5</accession>
<keyword evidence="9" id="KW-1185">Reference proteome</keyword>
<evidence type="ECO:0000256" key="5">
    <source>
        <dbReference type="SAM" id="Phobius"/>
    </source>
</evidence>
<keyword evidence="2 5" id="KW-0812">Transmembrane</keyword>
<dbReference type="GeneID" id="78295154"/>
<dbReference type="Pfam" id="PF05154">
    <property type="entry name" value="TM2"/>
    <property type="match status" value="1"/>
</dbReference>
<evidence type="ECO:0000259" key="6">
    <source>
        <dbReference type="Pfam" id="PF05154"/>
    </source>
</evidence>
<comment type="subcellular location">
    <subcellularLocation>
        <location evidence="1">Membrane</location>
        <topology evidence="1">Multi-pass membrane protein</topology>
    </subcellularLocation>
</comment>
<dbReference type="Proteomes" id="UP000245959">
    <property type="component" value="Unassembled WGS sequence"/>
</dbReference>
<dbReference type="InterPro" id="IPR011723">
    <property type="entry name" value="Znf/thioredoxin_put"/>
</dbReference>
<evidence type="ECO:0000256" key="1">
    <source>
        <dbReference type="ARBA" id="ARBA00004141"/>
    </source>
</evidence>
<dbReference type="AlphaFoldDB" id="A0A2U1AZZ5"/>
<evidence type="ECO:0000313" key="8">
    <source>
        <dbReference type="EMBL" id="PVY42006.1"/>
    </source>
</evidence>
<feature type="domain" description="Zinc finger/thioredoxin putative" evidence="7">
    <location>
        <begin position="1"/>
        <end position="33"/>
    </location>
</feature>
<keyword evidence="4 5" id="KW-0472">Membrane</keyword>
<reference evidence="8 9" key="1">
    <citation type="submission" date="2018-04" db="EMBL/GenBank/DDBJ databases">
        <title>Genomic Encyclopedia of Type Strains, Phase IV (KMG-IV): sequencing the most valuable type-strain genomes for metagenomic binning, comparative biology and taxonomic classification.</title>
        <authorList>
            <person name="Goeker M."/>
        </authorList>
    </citation>
    <scope>NUCLEOTIDE SEQUENCE [LARGE SCALE GENOMIC DNA]</scope>
    <source>
        <strain evidence="8 9">DSM 14823</strain>
    </source>
</reference>
<dbReference type="RefSeq" id="WP_116883848.1">
    <property type="nucleotide sequence ID" value="NZ_QEKH01000012.1"/>
</dbReference>
<feature type="transmembrane region" description="Helical" evidence="5">
    <location>
        <begin position="77"/>
        <end position="94"/>
    </location>
</feature>
<name>A0A2U1AZZ5_9BACT</name>
<dbReference type="InterPro" id="IPR007829">
    <property type="entry name" value="TM2"/>
</dbReference>
<dbReference type="NCBIfam" id="TIGR02098">
    <property type="entry name" value="MJ0042_CXXC"/>
    <property type="match status" value="1"/>
</dbReference>
<evidence type="ECO:0000256" key="2">
    <source>
        <dbReference type="ARBA" id="ARBA00022692"/>
    </source>
</evidence>
<dbReference type="Gene3D" id="2.20.28.160">
    <property type="match status" value="1"/>
</dbReference>
<evidence type="ECO:0000313" key="9">
    <source>
        <dbReference type="Proteomes" id="UP000245959"/>
    </source>
</evidence>
<feature type="transmembrane region" description="Helical" evidence="5">
    <location>
        <begin position="100"/>
        <end position="118"/>
    </location>
</feature>
<feature type="transmembrane region" description="Helical" evidence="5">
    <location>
        <begin position="125"/>
        <end position="143"/>
    </location>
</feature>
<sequence length="158" mass="17237">MKTECPHCGQHYEVEENFAGQNVECSKCGKAFTVSAPEKTRRCPMCGEEILAVAKKCKHCGELLDDAGQPIQKKSRAAYILFGLFFGGLGAHNFYIGKSTAGMCEALVWVLGLVIWWVGGASGMLPLQICILLWGGLGLWVIWELLTVTHDADGNSMQ</sequence>
<keyword evidence="3 5" id="KW-1133">Transmembrane helix</keyword>
<protein>
    <submittedName>
        <fullName evidence="8">Putative Zn finger-like uncharacterized protein</fullName>
    </submittedName>
</protein>